<dbReference type="Pfam" id="PF08244">
    <property type="entry name" value="Glyco_hydro_32C"/>
    <property type="match status" value="1"/>
</dbReference>
<dbReference type="EC" id="3.2.1.26" evidence="3 8"/>
<evidence type="ECO:0000259" key="11">
    <source>
        <dbReference type="Pfam" id="PF08244"/>
    </source>
</evidence>
<dbReference type="PANTHER" id="PTHR43101:SF1">
    <property type="entry name" value="BETA-FRUCTOSIDASE"/>
    <property type="match status" value="1"/>
</dbReference>
<evidence type="ECO:0000256" key="3">
    <source>
        <dbReference type="ARBA" id="ARBA00012758"/>
    </source>
</evidence>
<dbReference type="EMBL" id="AP026801">
    <property type="protein sequence ID" value="BDR56786.1"/>
    <property type="molecule type" value="Genomic_DNA"/>
</dbReference>
<evidence type="ECO:0000256" key="4">
    <source>
        <dbReference type="ARBA" id="ARBA00019623"/>
    </source>
</evidence>
<evidence type="ECO:0000256" key="2">
    <source>
        <dbReference type="ARBA" id="ARBA00009902"/>
    </source>
</evidence>
<evidence type="ECO:0000256" key="9">
    <source>
        <dbReference type="RuleBase" id="RU365015"/>
    </source>
</evidence>
<dbReference type="PROSITE" id="PS00609">
    <property type="entry name" value="GLYCOSYL_HYDROL_F32"/>
    <property type="match status" value="1"/>
</dbReference>
<gene>
    <name evidence="12" type="primary">scrB-1</name>
    <name evidence="12" type="ORF">KIMC2_13480</name>
</gene>
<dbReference type="InterPro" id="IPR013189">
    <property type="entry name" value="Glyco_hydro_32_C"/>
</dbReference>
<evidence type="ECO:0000256" key="5">
    <source>
        <dbReference type="ARBA" id="ARBA00022801"/>
    </source>
</evidence>
<dbReference type="Gene3D" id="2.115.10.20">
    <property type="entry name" value="Glycosyl hydrolase domain, family 43"/>
    <property type="match status" value="1"/>
</dbReference>
<dbReference type="InterPro" id="IPR013320">
    <property type="entry name" value="ConA-like_dom_sf"/>
</dbReference>
<protein>
    <recommendedName>
        <fullName evidence="4 8">Sucrose-6-phosphate hydrolase</fullName>
        <ecNumber evidence="3 8">3.2.1.26</ecNumber>
    </recommendedName>
    <alternativeName>
        <fullName evidence="7 9">Invertase</fullName>
    </alternativeName>
</protein>
<accession>A0AAU9D2R2</accession>
<dbReference type="CDD" id="cd18623">
    <property type="entry name" value="GH32_ScrB-like"/>
    <property type="match status" value="1"/>
</dbReference>
<comment type="pathway">
    <text evidence="1 9">Glycan biosynthesis; sucrose metabolism.</text>
</comment>
<dbReference type="SUPFAM" id="SSF49899">
    <property type="entry name" value="Concanavalin A-like lectins/glucanases"/>
    <property type="match status" value="1"/>
</dbReference>
<comment type="function">
    <text evidence="9">Enables the bacterium to metabolize sucrose as a sole carbon source.</text>
</comment>
<dbReference type="InterPro" id="IPR051214">
    <property type="entry name" value="GH32_Enzymes"/>
</dbReference>
<dbReference type="GO" id="GO:0005975">
    <property type="term" value="P:carbohydrate metabolic process"/>
    <property type="evidence" value="ECO:0007669"/>
    <property type="project" value="InterPro"/>
</dbReference>
<comment type="similarity">
    <text evidence="2 8">Belongs to the glycosyl hydrolase 32 family.</text>
</comment>
<keyword evidence="5 8" id="KW-0378">Hydrolase</keyword>
<dbReference type="RefSeq" id="WP_317695261.1">
    <property type="nucleotide sequence ID" value="NZ_AP026801.1"/>
</dbReference>
<dbReference type="GO" id="GO:0004564">
    <property type="term" value="F:beta-fructofuranosidase activity"/>
    <property type="evidence" value="ECO:0007669"/>
    <property type="project" value="UniProtKB-EC"/>
</dbReference>
<comment type="subcellular location">
    <subcellularLocation>
        <location evidence="9">Cytoplasm</location>
    </subcellularLocation>
</comment>
<evidence type="ECO:0000313" key="13">
    <source>
        <dbReference type="Proteomes" id="UP001321804"/>
    </source>
</evidence>
<evidence type="ECO:0000256" key="6">
    <source>
        <dbReference type="ARBA" id="ARBA00023295"/>
    </source>
</evidence>
<keyword evidence="9" id="KW-0963">Cytoplasm</keyword>
<dbReference type="SMART" id="SM00640">
    <property type="entry name" value="Glyco_32"/>
    <property type="match status" value="1"/>
</dbReference>
<proteinExistence type="inferred from homology"/>
<dbReference type="SUPFAM" id="SSF75005">
    <property type="entry name" value="Arabinanase/levansucrase/invertase"/>
    <property type="match status" value="1"/>
</dbReference>
<evidence type="ECO:0000313" key="12">
    <source>
        <dbReference type="EMBL" id="BDR56786.1"/>
    </source>
</evidence>
<organism evidence="12 13">
    <name type="scientific">Xylocopilactobacillus apis</name>
    <dbReference type="NCBI Taxonomy" id="2932183"/>
    <lineage>
        <taxon>Bacteria</taxon>
        <taxon>Bacillati</taxon>
        <taxon>Bacillota</taxon>
        <taxon>Bacilli</taxon>
        <taxon>Lactobacillales</taxon>
        <taxon>Lactobacillaceae</taxon>
        <taxon>Xylocopilactobacillus</taxon>
    </lineage>
</organism>
<evidence type="ECO:0000256" key="8">
    <source>
        <dbReference type="RuleBase" id="RU362110"/>
    </source>
</evidence>
<dbReference type="PANTHER" id="PTHR43101">
    <property type="entry name" value="BETA-FRUCTOSIDASE"/>
    <property type="match status" value="1"/>
</dbReference>
<dbReference type="AlphaFoldDB" id="A0AAU9D2R2"/>
<dbReference type="NCBIfam" id="TIGR01322">
    <property type="entry name" value="scrB_fam"/>
    <property type="match status" value="1"/>
</dbReference>
<evidence type="ECO:0000256" key="7">
    <source>
        <dbReference type="ARBA" id="ARBA00033367"/>
    </source>
</evidence>
<dbReference type="InterPro" id="IPR006232">
    <property type="entry name" value="Suc6P_hydrolase"/>
</dbReference>
<keyword evidence="6 8" id="KW-0326">Glycosidase</keyword>
<comment type="catalytic activity">
    <reaction evidence="8">
        <text>Hydrolysis of terminal non-reducing beta-D-fructofuranoside residues in beta-D-fructofuranosides.</text>
        <dbReference type="EC" id="3.2.1.26"/>
    </reaction>
</comment>
<dbReference type="InterPro" id="IPR018053">
    <property type="entry name" value="Glyco_hydro_32_AS"/>
</dbReference>
<evidence type="ECO:0000259" key="10">
    <source>
        <dbReference type="Pfam" id="PF00251"/>
    </source>
</evidence>
<sequence>MITNWTRELRYKKYSDWSNEYISELKERGSNSIWHSKYHIEPDFGLLNDPNGFSFFNYEYHLFYQYYPFGAVHGLKSWYHLTSKDLIHWENKGIALKADTKYDSHGVYSGSALSIDEQLLLMYTGNVRNEQGERFAYQDAAWMDKNDKIKKEEVPLIKEPPTNCTSEFRDPQIMKIKDNYQVIIGSQTSDEHGKIAVYQGKELHSLHFTGFLNFTDNPTGFMIECPNLIEVNGQPVIIFCPQGLDHQILDYQNIYPNCYVIGQDLDWNNNTVKEPSSINNLDEGFDLYASQVLKAPDGRSLSVGWINLPDLIYPNDQDDWTGSLSLIKELTIKNKQLYQYPIAETKMLRQKKIDFQNEQVGKNFELELTVPANQRTSLKLFKTDHNYLEITINALNGIVTVDRSRTKFPLNKEFGEIRRSTVTAHQEIQLNIFVDNTICEIFINNGLKVQTLRYFSEPDANTIDLTGSYDQINVWELKK</sequence>
<dbReference type="KEGG" id="xak:KIMC2_13480"/>
<dbReference type="InterPro" id="IPR023296">
    <property type="entry name" value="Glyco_hydro_beta-prop_sf"/>
</dbReference>
<evidence type="ECO:0000256" key="1">
    <source>
        <dbReference type="ARBA" id="ARBA00004914"/>
    </source>
</evidence>
<reference evidence="12 13" key="1">
    <citation type="journal article" date="2023" name="Microbiol. Spectr.">
        <title>Symbiosis of Carpenter Bees with Uncharacterized Lactic Acid Bacteria Showing NAD Auxotrophy.</title>
        <authorList>
            <person name="Kawasaki S."/>
            <person name="Ozawa K."/>
            <person name="Mori T."/>
            <person name="Yamamoto A."/>
            <person name="Ito M."/>
            <person name="Ohkuma M."/>
            <person name="Sakamoto M."/>
            <person name="Matsutani M."/>
        </authorList>
    </citation>
    <scope>NUCLEOTIDE SEQUENCE [LARGE SCALE GENOMIC DNA]</scope>
    <source>
        <strain evidence="12 13">KimC2</strain>
    </source>
</reference>
<feature type="domain" description="Glycosyl hydrolase family 32 N-terminal" evidence="10">
    <location>
        <begin position="39"/>
        <end position="341"/>
    </location>
</feature>
<dbReference type="InterPro" id="IPR013148">
    <property type="entry name" value="Glyco_hydro_32_N"/>
</dbReference>
<dbReference type="Gene3D" id="2.60.120.560">
    <property type="entry name" value="Exo-inulinase, domain 1"/>
    <property type="match status" value="1"/>
</dbReference>
<name>A0AAU9D2R2_9LACO</name>
<dbReference type="Proteomes" id="UP001321804">
    <property type="component" value="Chromosome"/>
</dbReference>
<dbReference type="Pfam" id="PF00251">
    <property type="entry name" value="Glyco_hydro_32N"/>
    <property type="match status" value="1"/>
</dbReference>
<dbReference type="InterPro" id="IPR001362">
    <property type="entry name" value="Glyco_hydro_32"/>
</dbReference>
<keyword evidence="13" id="KW-1185">Reference proteome</keyword>
<dbReference type="GO" id="GO:0005737">
    <property type="term" value="C:cytoplasm"/>
    <property type="evidence" value="ECO:0007669"/>
    <property type="project" value="UniProtKB-SubCell"/>
</dbReference>
<keyword evidence="9" id="KW-0119">Carbohydrate metabolism</keyword>
<feature type="domain" description="Glycosyl hydrolase family 32 C-terminal" evidence="11">
    <location>
        <begin position="359"/>
        <end position="468"/>
    </location>
</feature>